<name>A0A6J2XP13_SITOR</name>
<evidence type="ECO:0000256" key="8">
    <source>
        <dbReference type="ARBA" id="ARBA00023125"/>
    </source>
</evidence>
<evidence type="ECO:0000256" key="9">
    <source>
        <dbReference type="ARBA" id="ARBA00023163"/>
    </source>
</evidence>
<evidence type="ECO:0000256" key="3">
    <source>
        <dbReference type="ARBA" id="ARBA00022723"/>
    </source>
</evidence>
<feature type="domain" description="C2H2-type" evidence="12">
    <location>
        <begin position="253"/>
        <end position="281"/>
    </location>
</feature>
<dbReference type="Gene3D" id="3.30.160.60">
    <property type="entry name" value="Classic Zinc Finger"/>
    <property type="match status" value="8"/>
</dbReference>
<dbReference type="FunFam" id="3.30.160.60:FF:000512">
    <property type="entry name" value="zinc finger protein 197 isoform X1"/>
    <property type="match status" value="1"/>
</dbReference>
<proteinExistence type="inferred from homology"/>
<comment type="similarity">
    <text evidence="2">Belongs to the krueppel C2H2-type zinc-finger protein family.</text>
</comment>
<accession>A0A6J2XP13</accession>
<feature type="domain" description="C2H2-type" evidence="12">
    <location>
        <begin position="16"/>
        <end position="43"/>
    </location>
</feature>
<evidence type="ECO:0000256" key="4">
    <source>
        <dbReference type="ARBA" id="ARBA00022737"/>
    </source>
</evidence>
<evidence type="ECO:0000256" key="1">
    <source>
        <dbReference type="ARBA" id="ARBA00004123"/>
    </source>
</evidence>
<evidence type="ECO:0000256" key="10">
    <source>
        <dbReference type="ARBA" id="ARBA00023242"/>
    </source>
</evidence>
<reference evidence="14" key="1">
    <citation type="submission" date="2025-08" db="UniProtKB">
        <authorList>
            <consortium name="RefSeq"/>
        </authorList>
    </citation>
    <scope>IDENTIFICATION</scope>
    <source>
        <tissue evidence="14">Gonads</tissue>
    </source>
</reference>
<dbReference type="SMART" id="SM00355">
    <property type="entry name" value="ZnF_C2H2"/>
    <property type="match status" value="12"/>
</dbReference>
<dbReference type="GO" id="GO:0005634">
    <property type="term" value="C:nucleus"/>
    <property type="evidence" value="ECO:0007669"/>
    <property type="project" value="UniProtKB-SubCell"/>
</dbReference>
<dbReference type="FunFam" id="3.30.160.60:FF:000446">
    <property type="entry name" value="Zinc finger protein"/>
    <property type="match status" value="1"/>
</dbReference>
<keyword evidence="5 11" id="KW-0863">Zinc-finger</keyword>
<dbReference type="Pfam" id="PF00096">
    <property type="entry name" value="zf-C2H2"/>
    <property type="match status" value="2"/>
</dbReference>
<evidence type="ECO:0000256" key="7">
    <source>
        <dbReference type="ARBA" id="ARBA00023015"/>
    </source>
</evidence>
<feature type="domain" description="C2H2-type" evidence="12">
    <location>
        <begin position="64"/>
        <end position="91"/>
    </location>
</feature>
<keyword evidence="4" id="KW-0677">Repeat</keyword>
<keyword evidence="10" id="KW-0539">Nucleus</keyword>
<feature type="domain" description="C2H2-type" evidence="12">
    <location>
        <begin position="314"/>
        <end position="341"/>
    </location>
</feature>
<dbReference type="GeneID" id="115879900"/>
<evidence type="ECO:0000256" key="6">
    <source>
        <dbReference type="ARBA" id="ARBA00022833"/>
    </source>
</evidence>
<feature type="domain" description="C2H2-type" evidence="12">
    <location>
        <begin position="219"/>
        <end position="245"/>
    </location>
</feature>
<dbReference type="InterPro" id="IPR013087">
    <property type="entry name" value="Znf_C2H2_type"/>
</dbReference>
<dbReference type="InParanoid" id="A0A6J2XP13"/>
<dbReference type="GO" id="GO:0000978">
    <property type="term" value="F:RNA polymerase II cis-regulatory region sequence-specific DNA binding"/>
    <property type="evidence" value="ECO:0007669"/>
    <property type="project" value="TreeGrafter"/>
</dbReference>
<dbReference type="InterPro" id="IPR050752">
    <property type="entry name" value="C2H2-ZF_domain"/>
</dbReference>
<dbReference type="SUPFAM" id="SSF57667">
    <property type="entry name" value="beta-beta-alpha zinc fingers"/>
    <property type="match status" value="5"/>
</dbReference>
<dbReference type="FunFam" id="3.30.160.60:FF:002737">
    <property type="entry name" value="AGAP008430-PA"/>
    <property type="match status" value="1"/>
</dbReference>
<comment type="subcellular location">
    <subcellularLocation>
        <location evidence="1">Nucleus</location>
    </subcellularLocation>
</comment>
<dbReference type="PANTHER" id="PTHR24384">
    <property type="entry name" value="FINGER PUTATIVE TRANSCRIPTION FACTOR FAMILY-RELATED"/>
    <property type="match status" value="1"/>
</dbReference>
<evidence type="ECO:0000313" key="13">
    <source>
        <dbReference type="Proteomes" id="UP000504635"/>
    </source>
</evidence>
<dbReference type="Proteomes" id="UP000504635">
    <property type="component" value="Unplaced"/>
</dbReference>
<keyword evidence="9" id="KW-0804">Transcription</keyword>
<evidence type="ECO:0000259" key="12">
    <source>
        <dbReference type="PROSITE" id="PS50157"/>
    </source>
</evidence>
<feature type="domain" description="C2H2-type" evidence="12">
    <location>
        <begin position="342"/>
        <end position="369"/>
    </location>
</feature>
<dbReference type="PROSITE" id="PS50157">
    <property type="entry name" value="ZINC_FINGER_C2H2_2"/>
    <property type="match status" value="10"/>
</dbReference>
<keyword evidence="6" id="KW-0862">Zinc</keyword>
<protein>
    <submittedName>
        <fullName evidence="14">Zinc finger protein 271-like</fullName>
    </submittedName>
</protein>
<dbReference type="InterPro" id="IPR036236">
    <property type="entry name" value="Znf_C2H2_sf"/>
</dbReference>
<dbReference type="GO" id="GO:0008270">
    <property type="term" value="F:zinc ion binding"/>
    <property type="evidence" value="ECO:0007669"/>
    <property type="project" value="UniProtKB-KW"/>
</dbReference>
<evidence type="ECO:0000256" key="2">
    <source>
        <dbReference type="ARBA" id="ARBA00006991"/>
    </source>
</evidence>
<keyword evidence="8" id="KW-0238">DNA-binding</keyword>
<keyword evidence="3" id="KW-0479">Metal-binding</keyword>
<feature type="domain" description="C2H2-type" evidence="12">
    <location>
        <begin position="191"/>
        <end position="218"/>
    </location>
</feature>
<dbReference type="PANTHER" id="PTHR24384:SF189">
    <property type="entry name" value="C2H2-TYPE DOMAIN-CONTAINING PROTEIN-RELATED"/>
    <property type="match status" value="1"/>
</dbReference>
<evidence type="ECO:0000256" key="11">
    <source>
        <dbReference type="PROSITE-ProRule" id="PRU00042"/>
    </source>
</evidence>
<dbReference type="FunCoup" id="A0A6J2XP13">
    <property type="interactions" value="646"/>
</dbReference>
<dbReference type="GO" id="GO:0000981">
    <property type="term" value="F:DNA-binding transcription factor activity, RNA polymerase II-specific"/>
    <property type="evidence" value="ECO:0007669"/>
    <property type="project" value="TreeGrafter"/>
</dbReference>
<sequence length="397" mass="46178">MKYNSDDDYVDHDVKYQCEKCCQEFTTKALLNKHKKKCDTEKVKGTTKNSENSIVKLESGKKLYLCKKCPMVFPMYKLLREHRKEHIQKDYVEEHSYTFDELQELFICNTCSAEFKDEDEAEKHTKAHGEIFDCPLCENKFQTLFQLGKHLKVTHNDDDQFTCPLCADLKFSNASLFMKHINIKHQQRFSHNCQTCGRGFHSKTLCEEHSNVHLGLKPFSCVVCGAKFAYSKSVTTHQLKAHRVEILGKDHATECTYCKNRFVSIASLQRHINQAHATPKPKEKSHLCDICGKGFAKRNKMVVHQRVHTGDKPYECNYCDKRFAKSGERNCHQRIHTGERPYSCEYCGKRFRQTAPFKVHIRTHTGERPYVCDVCLKGYTTNQGLRLHRKNCGIIFL</sequence>
<feature type="domain" description="C2H2-type" evidence="12">
    <location>
        <begin position="286"/>
        <end position="313"/>
    </location>
</feature>
<dbReference type="KEGG" id="soy:115879900"/>
<feature type="domain" description="C2H2-type" evidence="12">
    <location>
        <begin position="132"/>
        <end position="160"/>
    </location>
</feature>
<dbReference type="Pfam" id="PF13912">
    <property type="entry name" value="zf-C2H2_6"/>
    <property type="match status" value="5"/>
</dbReference>
<dbReference type="AlphaFoldDB" id="A0A6J2XP13"/>
<keyword evidence="13" id="KW-1185">Reference proteome</keyword>
<dbReference type="PROSITE" id="PS00028">
    <property type="entry name" value="ZINC_FINGER_C2H2_1"/>
    <property type="match status" value="9"/>
</dbReference>
<evidence type="ECO:0000313" key="14">
    <source>
        <dbReference type="RefSeq" id="XP_030752801.1"/>
    </source>
</evidence>
<organism evidence="13 14">
    <name type="scientific">Sitophilus oryzae</name>
    <name type="common">Rice weevil</name>
    <name type="synonym">Curculio oryzae</name>
    <dbReference type="NCBI Taxonomy" id="7048"/>
    <lineage>
        <taxon>Eukaryota</taxon>
        <taxon>Metazoa</taxon>
        <taxon>Ecdysozoa</taxon>
        <taxon>Arthropoda</taxon>
        <taxon>Hexapoda</taxon>
        <taxon>Insecta</taxon>
        <taxon>Pterygota</taxon>
        <taxon>Neoptera</taxon>
        <taxon>Endopterygota</taxon>
        <taxon>Coleoptera</taxon>
        <taxon>Polyphaga</taxon>
        <taxon>Cucujiformia</taxon>
        <taxon>Curculionidae</taxon>
        <taxon>Dryophthorinae</taxon>
        <taxon>Sitophilus</taxon>
    </lineage>
</organism>
<dbReference type="FunFam" id="3.30.160.60:FF:000663">
    <property type="entry name" value="Zinc finger protein 45"/>
    <property type="match status" value="1"/>
</dbReference>
<dbReference type="OrthoDB" id="1095242at2759"/>
<keyword evidence="7" id="KW-0805">Transcription regulation</keyword>
<dbReference type="RefSeq" id="XP_030752801.1">
    <property type="nucleotide sequence ID" value="XM_030896941.1"/>
</dbReference>
<evidence type="ECO:0000256" key="5">
    <source>
        <dbReference type="ARBA" id="ARBA00022771"/>
    </source>
</evidence>
<feature type="domain" description="C2H2-type" evidence="12">
    <location>
        <begin position="106"/>
        <end position="128"/>
    </location>
</feature>
<gene>
    <name evidence="14" type="primary">LOC115879900</name>
</gene>